<proteinExistence type="inferred from homology"/>
<dbReference type="SUPFAM" id="SSF56601">
    <property type="entry name" value="beta-lactamase/transpeptidase-like"/>
    <property type="match status" value="1"/>
</dbReference>
<dbReference type="InterPro" id="IPR045155">
    <property type="entry name" value="Beta-lactam_cat"/>
</dbReference>
<evidence type="ECO:0000259" key="8">
    <source>
        <dbReference type="Pfam" id="PF13354"/>
    </source>
</evidence>
<dbReference type="PROSITE" id="PS00146">
    <property type="entry name" value="BETA_LACTAMASE_A"/>
    <property type="match status" value="1"/>
</dbReference>
<dbReference type="InterPro" id="IPR023650">
    <property type="entry name" value="Beta-lactam_class-A_AS"/>
</dbReference>
<evidence type="ECO:0000256" key="5">
    <source>
        <dbReference type="ARBA" id="ARBA00023251"/>
    </source>
</evidence>
<name>A0A5B2VJB2_9BACT</name>
<evidence type="ECO:0000313" key="10">
    <source>
        <dbReference type="Proteomes" id="UP000324611"/>
    </source>
</evidence>
<comment type="catalytic activity">
    <reaction evidence="1 6">
        <text>a beta-lactam + H2O = a substituted beta-amino acid</text>
        <dbReference type="Rhea" id="RHEA:20401"/>
        <dbReference type="ChEBI" id="CHEBI:15377"/>
        <dbReference type="ChEBI" id="CHEBI:35627"/>
        <dbReference type="ChEBI" id="CHEBI:140347"/>
        <dbReference type="EC" id="3.5.2.6"/>
    </reaction>
</comment>
<keyword evidence="10" id="KW-1185">Reference proteome</keyword>
<dbReference type="PANTHER" id="PTHR35333">
    <property type="entry name" value="BETA-LACTAMASE"/>
    <property type="match status" value="1"/>
</dbReference>
<dbReference type="NCBIfam" id="NF033103">
    <property type="entry name" value="bla_class_A"/>
    <property type="match status" value="1"/>
</dbReference>
<feature type="signal peptide" evidence="7">
    <location>
        <begin position="1"/>
        <end position="19"/>
    </location>
</feature>
<evidence type="ECO:0000256" key="2">
    <source>
        <dbReference type="ARBA" id="ARBA00009009"/>
    </source>
</evidence>
<comment type="caution">
    <text evidence="9">The sequence shown here is derived from an EMBL/GenBank/DDBJ whole genome shotgun (WGS) entry which is preliminary data.</text>
</comment>
<dbReference type="AlphaFoldDB" id="A0A5B2VJB2"/>
<evidence type="ECO:0000256" key="1">
    <source>
        <dbReference type="ARBA" id="ARBA00001526"/>
    </source>
</evidence>
<evidence type="ECO:0000256" key="7">
    <source>
        <dbReference type="SAM" id="SignalP"/>
    </source>
</evidence>
<dbReference type="Proteomes" id="UP000324611">
    <property type="component" value="Unassembled WGS sequence"/>
</dbReference>
<dbReference type="GO" id="GO:0046677">
    <property type="term" value="P:response to antibiotic"/>
    <property type="evidence" value="ECO:0007669"/>
    <property type="project" value="UniProtKB-UniRule"/>
</dbReference>
<dbReference type="EC" id="3.5.2.6" evidence="3 6"/>
<comment type="similarity">
    <text evidence="2 6">Belongs to the class-A beta-lactamase family.</text>
</comment>
<dbReference type="Gene3D" id="3.40.710.10">
    <property type="entry name" value="DD-peptidase/beta-lactamase superfamily"/>
    <property type="match status" value="1"/>
</dbReference>
<feature type="chain" id="PRO_5022722701" description="Beta-lactamase" evidence="7">
    <location>
        <begin position="20"/>
        <end position="292"/>
    </location>
</feature>
<keyword evidence="4 6" id="KW-0378">Hydrolase</keyword>
<reference evidence="9 10" key="2">
    <citation type="submission" date="2019-09" db="EMBL/GenBank/DDBJ databases">
        <authorList>
            <person name="Jin C."/>
        </authorList>
    </citation>
    <scope>NUCLEOTIDE SEQUENCE [LARGE SCALE GENOMIC DNA]</scope>
    <source>
        <strain evidence="9 10">BN140078</strain>
    </source>
</reference>
<gene>
    <name evidence="9" type="primary">bla</name>
    <name evidence="9" type="ORF">F0L74_22755</name>
</gene>
<evidence type="ECO:0000313" key="9">
    <source>
        <dbReference type="EMBL" id="KAA2239035.1"/>
    </source>
</evidence>
<dbReference type="EMBL" id="VUOC01000004">
    <property type="protein sequence ID" value="KAA2239035.1"/>
    <property type="molecule type" value="Genomic_DNA"/>
</dbReference>
<dbReference type="Pfam" id="PF13354">
    <property type="entry name" value="Beta-lactamase2"/>
    <property type="match status" value="1"/>
</dbReference>
<evidence type="ECO:0000256" key="3">
    <source>
        <dbReference type="ARBA" id="ARBA00012865"/>
    </source>
</evidence>
<dbReference type="PANTHER" id="PTHR35333:SF3">
    <property type="entry name" value="BETA-LACTAMASE-TYPE TRANSPEPTIDASE FOLD CONTAINING PROTEIN"/>
    <property type="match status" value="1"/>
</dbReference>
<reference evidence="9 10" key="1">
    <citation type="submission" date="2019-09" db="EMBL/GenBank/DDBJ databases">
        <title>Chitinophaga ginsengihumi sp. nov., isolated from soil of ginseng rhizosphere.</title>
        <authorList>
            <person name="Lee J."/>
        </authorList>
    </citation>
    <scope>NUCLEOTIDE SEQUENCE [LARGE SCALE GENOMIC DNA]</scope>
    <source>
        <strain evidence="9 10">BN140078</strain>
    </source>
</reference>
<dbReference type="InterPro" id="IPR000871">
    <property type="entry name" value="Beta-lactam_class-A"/>
</dbReference>
<dbReference type="InterPro" id="IPR012338">
    <property type="entry name" value="Beta-lactam/transpept-like"/>
</dbReference>
<evidence type="ECO:0000256" key="4">
    <source>
        <dbReference type="ARBA" id="ARBA00022801"/>
    </source>
</evidence>
<keyword evidence="7" id="KW-0732">Signal</keyword>
<dbReference type="RefSeq" id="WP_149840214.1">
    <property type="nucleotide sequence ID" value="NZ_VUOC01000004.1"/>
</dbReference>
<organism evidence="9 10">
    <name type="scientific">Chitinophaga agrisoli</name>
    <dbReference type="NCBI Taxonomy" id="2607653"/>
    <lineage>
        <taxon>Bacteria</taxon>
        <taxon>Pseudomonadati</taxon>
        <taxon>Bacteroidota</taxon>
        <taxon>Chitinophagia</taxon>
        <taxon>Chitinophagales</taxon>
        <taxon>Chitinophagaceae</taxon>
        <taxon>Chitinophaga</taxon>
    </lineage>
</organism>
<sequence>MKRSFLLPGLLLCTLFVSAQQSLNARLQQIAATIKGKVGVSALLLETGQTAELNAQQHYPMQSVYKFPIALAILQQVDKGKLQLNQPVQIAKAELIPTGHSPIRDNHPDGVTMPLREVLRYNVTESDGTACDVLLRLLGGTKATQKAIEALGIKDIAIATTEMVQVSDELVQYRNWSTPIAMTRLLRIFYTKEVLSPASKALLLKDMTETPVGPQRLKGLLPKGITVAHKTGTSGTVDGLTRATNDAGIITLPDGRHLIITVYVSDAHGTTAEKEGIIAKMAKACYDEWVKG</sequence>
<dbReference type="GO" id="GO:0008800">
    <property type="term" value="F:beta-lactamase activity"/>
    <property type="evidence" value="ECO:0007669"/>
    <property type="project" value="UniProtKB-UniRule"/>
</dbReference>
<accession>A0A5B2VJB2</accession>
<feature type="domain" description="Beta-lactamase class A catalytic" evidence="8">
    <location>
        <begin position="40"/>
        <end position="264"/>
    </location>
</feature>
<keyword evidence="5 6" id="KW-0046">Antibiotic resistance</keyword>
<dbReference type="GO" id="GO:0030655">
    <property type="term" value="P:beta-lactam antibiotic catabolic process"/>
    <property type="evidence" value="ECO:0007669"/>
    <property type="project" value="InterPro"/>
</dbReference>
<dbReference type="PRINTS" id="PR00118">
    <property type="entry name" value="BLACTAMASEA"/>
</dbReference>
<protein>
    <recommendedName>
        <fullName evidence="3 6">Beta-lactamase</fullName>
        <ecNumber evidence="3 6">3.5.2.6</ecNumber>
    </recommendedName>
</protein>
<evidence type="ECO:0000256" key="6">
    <source>
        <dbReference type="RuleBase" id="RU361140"/>
    </source>
</evidence>